<dbReference type="PANTHER" id="PTHR46481">
    <property type="entry name" value="ZINC FINGER BED DOMAIN-CONTAINING PROTEIN 4"/>
    <property type="match status" value="1"/>
</dbReference>
<gene>
    <name evidence="7" type="ORF">MBJ925_LOCUS38909</name>
</gene>
<keyword evidence="3" id="KW-0863">Zinc-finger</keyword>
<keyword evidence="4" id="KW-0862">Zinc</keyword>
<evidence type="ECO:0000256" key="6">
    <source>
        <dbReference type="SAM" id="MobiDB-lite"/>
    </source>
</evidence>
<evidence type="ECO:0000256" key="5">
    <source>
        <dbReference type="ARBA" id="ARBA00023242"/>
    </source>
</evidence>
<protein>
    <submittedName>
        <fullName evidence="7">Uncharacterized protein</fullName>
    </submittedName>
</protein>
<comment type="caution">
    <text evidence="7">The sequence shown here is derived from an EMBL/GenBank/DDBJ whole genome shotgun (WGS) entry which is preliminary data.</text>
</comment>
<evidence type="ECO:0000256" key="2">
    <source>
        <dbReference type="ARBA" id="ARBA00022723"/>
    </source>
</evidence>
<dbReference type="GO" id="GO:0008270">
    <property type="term" value="F:zinc ion binding"/>
    <property type="evidence" value="ECO:0007669"/>
    <property type="project" value="UniProtKB-KW"/>
</dbReference>
<feature type="compositionally biased region" description="Polar residues" evidence="6">
    <location>
        <begin position="65"/>
        <end position="76"/>
    </location>
</feature>
<comment type="subcellular location">
    <subcellularLocation>
        <location evidence="1">Nucleus</location>
    </subcellularLocation>
</comment>
<evidence type="ECO:0000256" key="1">
    <source>
        <dbReference type="ARBA" id="ARBA00004123"/>
    </source>
</evidence>
<reference evidence="7" key="1">
    <citation type="submission" date="2021-02" db="EMBL/GenBank/DDBJ databases">
        <authorList>
            <person name="Nowell W R."/>
        </authorList>
    </citation>
    <scope>NUCLEOTIDE SEQUENCE</scope>
</reference>
<dbReference type="Proteomes" id="UP000663824">
    <property type="component" value="Unassembled WGS sequence"/>
</dbReference>
<keyword evidence="5" id="KW-0539">Nucleus</keyword>
<evidence type="ECO:0000313" key="7">
    <source>
        <dbReference type="EMBL" id="CAF2264419.1"/>
    </source>
</evidence>
<evidence type="ECO:0000256" key="3">
    <source>
        <dbReference type="ARBA" id="ARBA00022771"/>
    </source>
</evidence>
<dbReference type="GO" id="GO:0005634">
    <property type="term" value="C:nucleus"/>
    <property type="evidence" value="ECO:0007669"/>
    <property type="project" value="UniProtKB-SubCell"/>
</dbReference>
<dbReference type="PANTHER" id="PTHR46481:SF10">
    <property type="entry name" value="ZINC FINGER BED DOMAIN-CONTAINING PROTEIN 39"/>
    <property type="match status" value="1"/>
</dbReference>
<keyword evidence="2" id="KW-0479">Metal-binding</keyword>
<dbReference type="AlphaFoldDB" id="A0A817ATJ8"/>
<dbReference type="EMBL" id="CAJNRE010021898">
    <property type="protein sequence ID" value="CAF2264419.1"/>
    <property type="molecule type" value="Genomic_DNA"/>
</dbReference>
<feature type="compositionally biased region" description="Polar residues" evidence="6">
    <location>
        <begin position="84"/>
        <end position="97"/>
    </location>
</feature>
<proteinExistence type="predicted"/>
<dbReference type="InterPro" id="IPR052035">
    <property type="entry name" value="ZnF_BED_domain_contain"/>
</dbReference>
<accession>A0A817ATJ8</accession>
<feature type="region of interest" description="Disordered" evidence="6">
    <location>
        <begin position="43"/>
        <end position="107"/>
    </location>
</feature>
<organism evidence="7 8">
    <name type="scientific">Rotaria magnacalcarata</name>
    <dbReference type="NCBI Taxonomy" id="392030"/>
    <lineage>
        <taxon>Eukaryota</taxon>
        <taxon>Metazoa</taxon>
        <taxon>Spiralia</taxon>
        <taxon>Gnathifera</taxon>
        <taxon>Rotifera</taxon>
        <taxon>Eurotatoria</taxon>
        <taxon>Bdelloidea</taxon>
        <taxon>Philodinida</taxon>
        <taxon>Philodinidae</taxon>
        <taxon>Rotaria</taxon>
    </lineage>
</organism>
<evidence type="ECO:0000313" key="8">
    <source>
        <dbReference type="Proteomes" id="UP000663824"/>
    </source>
</evidence>
<dbReference type="InterPro" id="IPR012337">
    <property type="entry name" value="RNaseH-like_sf"/>
</dbReference>
<evidence type="ECO:0000256" key="4">
    <source>
        <dbReference type="ARBA" id="ARBA00022833"/>
    </source>
</evidence>
<dbReference type="SUPFAM" id="SSF53098">
    <property type="entry name" value="Ribonuclease H-like"/>
    <property type="match status" value="1"/>
</dbReference>
<sequence>MNSNTQSTINFIPQRDLRSNTSSTITIQTPMCNANKNLHHVNVSSKSTTTSSILNRKFSKPILRRSNSAKTPSNSSKAKKKSTLSRNNDTNQPNEPSDSMDQDTTERTTVSFDEVEIISDPIVNNHPANQNETDQLLNCSIETVDETHEVKRTTTATKSDVLNYFTRLSDGSFKCILCQNSNKVFSKRNETSDTNLRSDLAIVQDGLPFNHFQKSGMKNFLPVIKYGYQDPHRRTVRKRLGILYQQRRAFIKKKLSSVLHISLRTDVWKSPNNEFFICLTCHFLISSYANESFILKFRRFDDKHTGQKFRSFINNELQKMNSRLKMSSITTDGDSDIKSATLGAAFGRRLSCVAHNLN</sequence>
<name>A0A817ATJ8_9BILA</name>